<sequence>VMGIKKEKPNLDVNPRRRVLSSWPSGPSYESLLKNLTILLTSLASHRFLQCRHLLTETSANYRTAS</sequence>
<proteinExistence type="predicted"/>
<evidence type="ECO:0000313" key="1">
    <source>
        <dbReference type="EMBL" id="GBM65084.1"/>
    </source>
</evidence>
<protein>
    <submittedName>
        <fullName evidence="1">Uncharacterized protein</fullName>
    </submittedName>
</protein>
<dbReference type="EMBL" id="BGPR01103065">
    <property type="protein sequence ID" value="GBM65084.1"/>
    <property type="molecule type" value="Genomic_DNA"/>
</dbReference>
<accession>A0A4Y2HI59</accession>
<feature type="non-terminal residue" evidence="1">
    <location>
        <position position="1"/>
    </location>
</feature>
<dbReference type="Proteomes" id="UP000499080">
    <property type="component" value="Unassembled WGS sequence"/>
</dbReference>
<dbReference type="AlphaFoldDB" id="A0A4Y2HI59"/>
<evidence type="ECO:0000313" key="2">
    <source>
        <dbReference type="EMBL" id="GBM65104.1"/>
    </source>
</evidence>
<keyword evidence="3" id="KW-1185">Reference proteome</keyword>
<comment type="caution">
    <text evidence="1">The sequence shown here is derived from an EMBL/GenBank/DDBJ whole genome shotgun (WGS) entry which is preliminary data.</text>
</comment>
<reference evidence="1 3" key="1">
    <citation type="journal article" date="2019" name="Sci. Rep.">
        <title>Orb-weaving spider Araneus ventricosus genome elucidates the spidroin gene catalogue.</title>
        <authorList>
            <person name="Kono N."/>
            <person name="Nakamura H."/>
            <person name="Ohtoshi R."/>
            <person name="Moran D.A.P."/>
            <person name="Shinohara A."/>
            <person name="Yoshida Y."/>
            <person name="Fujiwara M."/>
            <person name="Mori M."/>
            <person name="Tomita M."/>
            <person name="Arakawa K."/>
        </authorList>
    </citation>
    <scope>NUCLEOTIDE SEQUENCE [LARGE SCALE GENOMIC DNA]</scope>
</reference>
<name>A0A4Y2HI59_ARAVE</name>
<gene>
    <name evidence="2" type="ORF">AVEN_140923_1</name>
    <name evidence="1" type="ORF">AVEN_83859_1</name>
</gene>
<organism evidence="1 3">
    <name type="scientific">Araneus ventricosus</name>
    <name type="common">Orbweaver spider</name>
    <name type="synonym">Epeira ventricosa</name>
    <dbReference type="NCBI Taxonomy" id="182803"/>
    <lineage>
        <taxon>Eukaryota</taxon>
        <taxon>Metazoa</taxon>
        <taxon>Ecdysozoa</taxon>
        <taxon>Arthropoda</taxon>
        <taxon>Chelicerata</taxon>
        <taxon>Arachnida</taxon>
        <taxon>Araneae</taxon>
        <taxon>Araneomorphae</taxon>
        <taxon>Entelegynae</taxon>
        <taxon>Araneoidea</taxon>
        <taxon>Araneidae</taxon>
        <taxon>Araneus</taxon>
    </lineage>
</organism>
<evidence type="ECO:0000313" key="3">
    <source>
        <dbReference type="Proteomes" id="UP000499080"/>
    </source>
</evidence>
<dbReference type="EMBL" id="BGPR01103070">
    <property type="protein sequence ID" value="GBM65104.1"/>
    <property type="molecule type" value="Genomic_DNA"/>
</dbReference>